<protein>
    <submittedName>
        <fullName evidence="4">Ankyrin repeat protein</fullName>
    </submittedName>
</protein>
<reference evidence="5" key="1">
    <citation type="submission" date="2012-02" db="EMBL/GenBank/DDBJ databases">
        <title>Genome sequencing of Giardia lamblia Genotypes A2 and B isolates (DH and GS) and comparative analysis with the genomes of Genotypes A1 and E (WB and Pig).</title>
        <authorList>
            <person name="Adam R."/>
            <person name="Dahlstrom E."/>
            <person name="Martens C."/>
            <person name="Bruno D."/>
            <person name="Barbian K."/>
            <person name="Porcella S.F."/>
            <person name="Nash T."/>
        </authorList>
    </citation>
    <scope>NUCLEOTIDE SEQUENCE</scope>
    <source>
        <strain evidence="5">GS</strain>
    </source>
</reference>
<feature type="region of interest" description="Disordered" evidence="3">
    <location>
        <begin position="222"/>
        <end position="253"/>
    </location>
</feature>
<dbReference type="SUPFAM" id="SSF48403">
    <property type="entry name" value="Ankyrin repeat"/>
    <property type="match status" value="3"/>
</dbReference>
<dbReference type="VEuPathDB" id="GiardiaDB:GL50581_1573"/>
<evidence type="ECO:0000256" key="1">
    <source>
        <dbReference type="PROSITE-ProRule" id="PRU00023"/>
    </source>
</evidence>
<sequence length="1472" mass="164688">QRNPDRLLRSALIWFNRNPCESYKKEEVRAMNFSVSTKKEWFASILAHRYETVRASMKKFSKSTDVDGETGLMLATRNSDMEMIRILIPAEAKLTNKDGLTALMIAAMLDNKETCEVLSKAESDVILKDGQNALMIAAANGSLSATKTLLRHIQYVTDDLGWTALDHAANGGHLKCVQLLVAEVPSLTVNDFENAISVAYDKGHSHVVDYLASMIYQAEKDTHGGDSMTTGSPSGQTGPYSPSKSRKNASLEQENKSLKQMNVKLNEEIEKLRATDKRKLRETPNDGELEARIQELERENDVLRQTIQKRDTGKGSKHGDNLDAKYDDLWRQKEELEQELERTRRNLEDTKSAQSRVDDTEVHALRAELIEAREIQEQRTQTISALNRQIDDMRREMDYLRGDNSATRGDANNMAASASQLAGELQDARHEIDRLNTTIAELRQANSRNPYDSNMSTLQADNYNQLRDIQVENGALRQELEYYKNMQTSPSPYPGIAMQSSAAHSFKDYTPQERIDLNGPTVVRSKQDPERERALDLLRLENADLREVIRMRVNPAALDASPDTIDGKILQLDKLRVENDLLRHQILLKHSILTLNMDKDLQTIRTENVLLRDALRSRTSTYVTQDLIDQLTRQNDIITGENLEYKRAIDQGAFQQSPYQSGYPPAFNPTMHGDTGAIPPSVAQEMETLRQENQTLKHQLATAQLAPSVETLHNTQMVQQNPQLLELQRELDRLTNENIDLRSTVHRLQSNQTQPFGNSMSDAAEINMLRSENASLREAMRGQVHDTSTGLLHNLTTEIETLKQENLMLKNALHNQPPPPQPQSVITNVVPPETTYELERLRNENVTLKVELDRTRANLMTEMNSRTMQSQAPSQHLLNELDTYRSQIQRLERENELLRSAPPQNMGMSMGMVGTNGPMQIVIPGLTPNRENVKRDAEGNTNLIRAVRNNNMDLVRRFWPVEAGVQNNKGESALMTAIEMNNTDAALMLVERESGLQDATGRSALMCAAERDNYEVAVELAQHEQGLRMPDGTTALMIAASKNNVRICKLLSEQEGQMRNAEGNTALHIAANLDHAEACAVLVEHAGLIKDKAGHLALHNACIRGNKNAARALYRKENGFHQFDGWTPLMGAAAIDDMTELRFYLENYVGMKDKDGMTALMYAAVCNNPNAILQLLEKESGMRTNKGYTALMLAAEKNNVNAVQVLMPKEATIMNNERETALMIASRAGATESARILVPTEGGIRMLDGTSALRLALDYNNQELARFLAEREGIAVGQLTRDFHGRTDLMRAAEEGDAVSVYCLLPSQGGLVDVDGKTALMYACERGHVQCARLLKEKEARMRRTMRDSWEGQTALMFAAQAGSVEIVSLLIDVEGGCSCANGWTALMSAARFNKVACVEALLDREARMQTNERFAAGAGYTALMAAAEWSFIKCVRALLPREYDIRHSSGKTAIDFAKTSTILECINNYRP</sequence>
<accession>V6TW99</accession>
<dbReference type="InterPro" id="IPR036770">
    <property type="entry name" value="Ankyrin_rpt-contain_sf"/>
</dbReference>
<proteinExistence type="predicted"/>
<dbReference type="OrthoDB" id="20872at2759"/>
<dbReference type="VEuPathDB" id="GiardiaDB:GL50803_0017097"/>
<dbReference type="SMART" id="SM00248">
    <property type="entry name" value="ANK"/>
    <property type="match status" value="21"/>
</dbReference>
<dbReference type="PROSITE" id="PS50297">
    <property type="entry name" value="ANK_REP_REGION"/>
    <property type="match status" value="2"/>
</dbReference>
<gene>
    <name evidence="4" type="ORF">GSB_17097</name>
</gene>
<feature type="non-terminal residue" evidence="4">
    <location>
        <position position="1"/>
    </location>
</feature>
<feature type="repeat" description="ANK" evidence="1">
    <location>
        <begin position="67"/>
        <end position="99"/>
    </location>
</feature>
<name>V6TW99_GIAIN</name>
<dbReference type="Proteomes" id="UP000018040">
    <property type="component" value="Unassembled WGS sequence"/>
</dbReference>
<feature type="coiled-coil region" evidence="2">
    <location>
        <begin position="686"/>
        <end position="751"/>
    </location>
</feature>
<dbReference type="VEuPathDB" id="GiardiaDB:DHA2_17097"/>
<evidence type="ECO:0000256" key="3">
    <source>
        <dbReference type="SAM" id="MobiDB-lite"/>
    </source>
</evidence>
<dbReference type="Pfam" id="PF12796">
    <property type="entry name" value="Ank_2"/>
    <property type="match status" value="6"/>
</dbReference>
<evidence type="ECO:0000313" key="4">
    <source>
        <dbReference type="EMBL" id="ESU42637.1"/>
    </source>
</evidence>
<dbReference type="eggNOG" id="KOG4177">
    <property type="taxonomic scope" value="Eukaryota"/>
</dbReference>
<keyword evidence="1" id="KW-0040">ANK repeat</keyword>
<dbReference type="InterPro" id="IPR002110">
    <property type="entry name" value="Ankyrin_rpt"/>
</dbReference>
<evidence type="ECO:0000313" key="5">
    <source>
        <dbReference type="Proteomes" id="UP000018040"/>
    </source>
</evidence>
<dbReference type="Gene3D" id="1.25.40.20">
    <property type="entry name" value="Ankyrin repeat-containing domain"/>
    <property type="match status" value="5"/>
</dbReference>
<feature type="repeat" description="ANK" evidence="1">
    <location>
        <begin position="1186"/>
        <end position="1218"/>
    </location>
</feature>
<keyword evidence="2" id="KW-0175">Coiled coil</keyword>
<dbReference type="PANTHER" id="PTHR24120">
    <property type="entry name" value="GH07239P"/>
    <property type="match status" value="1"/>
</dbReference>
<dbReference type="VEuPathDB" id="GiardiaDB:QR46_0149"/>
<dbReference type="PANTHER" id="PTHR24120:SF4">
    <property type="entry name" value="GH07239P"/>
    <property type="match status" value="1"/>
</dbReference>
<organism evidence="4 5">
    <name type="scientific">Giardia intestinalis</name>
    <name type="common">Giardia lamblia</name>
    <dbReference type="NCBI Taxonomy" id="5741"/>
    <lineage>
        <taxon>Eukaryota</taxon>
        <taxon>Metamonada</taxon>
        <taxon>Diplomonadida</taxon>
        <taxon>Hexamitidae</taxon>
        <taxon>Giardiinae</taxon>
        <taxon>Giardia</taxon>
    </lineage>
</organism>
<dbReference type="PROSITE" id="PS50088">
    <property type="entry name" value="ANK_REPEAT"/>
    <property type="match status" value="3"/>
</dbReference>
<reference evidence="4 5" key="2">
    <citation type="journal article" date="2013" name="Genome Biol. Evol.">
        <title>Genome sequencing of Giardia lamblia genotypes A2 and B isolates (DH and GS) and comparative analysis with the genomes of genotypes A1 and E (WB and Pig).</title>
        <authorList>
            <person name="Adam R.D."/>
            <person name="Dahlstrom E.W."/>
            <person name="Martens C.A."/>
            <person name="Bruno D.P."/>
            <person name="Barbian K.D."/>
            <person name="Ricklefs S.M."/>
            <person name="Hernandez M.M."/>
            <person name="Narla N.P."/>
            <person name="Patel R.B."/>
            <person name="Porcella S.F."/>
            <person name="Nash T.E."/>
        </authorList>
    </citation>
    <scope>NUCLEOTIDE SEQUENCE [LARGE SCALE GENOMIC DNA]</scope>
    <source>
        <strain evidence="4 5">GS</strain>
    </source>
</reference>
<feature type="coiled-coil region" evidence="2">
    <location>
        <begin position="838"/>
        <end position="901"/>
    </location>
</feature>
<evidence type="ECO:0000256" key="2">
    <source>
        <dbReference type="SAM" id="Coils"/>
    </source>
</evidence>
<dbReference type="EMBL" id="AHHH01000075">
    <property type="protein sequence ID" value="ESU42637.1"/>
    <property type="molecule type" value="Genomic_DNA"/>
</dbReference>
<feature type="repeat" description="ANK" evidence="1">
    <location>
        <begin position="1351"/>
        <end position="1373"/>
    </location>
</feature>
<feature type="compositionally biased region" description="Polar residues" evidence="3">
    <location>
        <begin position="227"/>
        <end position="252"/>
    </location>
</feature>
<comment type="caution">
    <text evidence="4">The sequence shown here is derived from an EMBL/GenBank/DDBJ whole genome shotgun (WGS) entry which is preliminary data.</text>
</comment>